<organism evidence="1 2">
    <name type="scientific">Sphaerotilus microaerophilus</name>
    <dbReference type="NCBI Taxonomy" id="2914710"/>
    <lineage>
        <taxon>Bacteria</taxon>
        <taxon>Pseudomonadati</taxon>
        <taxon>Pseudomonadota</taxon>
        <taxon>Betaproteobacteria</taxon>
        <taxon>Burkholderiales</taxon>
        <taxon>Sphaerotilaceae</taxon>
        <taxon>Sphaerotilus</taxon>
    </lineage>
</organism>
<reference evidence="1" key="1">
    <citation type="submission" date="2022-04" db="EMBL/GenBank/DDBJ databases">
        <title>Whole genome sequence of Sphaerotilus sp. FB-5.</title>
        <authorList>
            <person name="Takeda M."/>
            <person name="Narihara S."/>
            <person name="Akimoto M."/>
            <person name="Akimoto R."/>
            <person name="Nishiyashiki S."/>
            <person name="Murakami T."/>
        </authorList>
    </citation>
    <scope>NUCLEOTIDE SEQUENCE</scope>
    <source>
        <strain evidence="1">FB-5</strain>
    </source>
</reference>
<name>A0ABM7YMK2_9BURK</name>
<protein>
    <submittedName>
        <fullName evidence="1">Uncharacterized protein</fullName>
    </submittedName>
</protein>
<evidence type="ECO:0000313" key="1">
    <source>
        <dbReference type="EMBL" id="BDI05684.1"/>
    </source>
</evidence>
<dbReference type="EMBL" id="AP025730">
    <property type="protein sequence ID" value="BDI05684.1"/>
    <property type="molecule type" value="Genomic_DNA"/>
</dbReference>
<accession>A0ABM7YMK2</accession>
<evidence type="ECO:0000313" key="2">
    <source>
        <dbReference type="Proteomes" id="UP001057498"/>
    </source>
</evidence>
<sequence>MTALHHAHPFAVMMNPEAVLQAVERSERMQRLQRRVCRPLDKPLIPRVAADALAYDQAIDDESDEDLSGQA</sequence>
<dbReference type="Proteomes" id="UP001057498">
    <property type="component" value="Chromosome"/>
</dbReference>
<proteinExistence type="predicted"/>
<dbReference type="RefSeq" id="WP_251969048.1">
    <property type="nucleotide sequence ID" value="NZ_AP025730.1"/>
</dbReference>
<keyword evidence="2" id="KW-1185">Reference proteome</keyword>
<gene>
    <name evidence="1" type="ORF">CATMQ487_26540</name>
</gene>